<keyword evidence="2" id="KW-1185">Reference proteome</keyword>
<dbReference type="PANTHER" id="PTHR30143:SF0">
    <property type="entry name" value="2-KETO-4-PENTENOATE HYDRATASE"/>
    <property type="match status" value="1"/>
</dbReference>
<dbReference type="EMBL" id="JANTHZ010000001">
    <property type="protein sequence ID" value="MCS0494442.1"/>
    <property type="molecule type" value="Genomic_DNA"/>
</dbReference>
<dbReference type="Proteomes" id="UP001151088">
    <property type="component" value="Unassembled WGS sequence"/>
</dbReference>
<dbReference type="PANTHER" id="PTHR30143">
    <property type="entry name" value="ACID HYDRATASE"/>
    <property type="match status" value="1"/>
</dbReference>
<dbReference type="GO" id="GO:0008684">
    <property type="term" value="F:2-oxopent-4-enoate hydratase activity"/>
    <property type="evidence" value="ECO:0007669"/>
    <property type="project" value="TreeGrafter"/>
</dbReference>
<dbReference type="InterPro" id="IPR050772">
    <property type="entry name" value="Hydratase-Decarb/MhpD_sf"/>
</dbReference>
<dbReference type="SUPFAM" id="SSF56529">
    <property type="entry name" value="FAH"/>
    <property type="match status" value="1"/>
</dbReference>
<dbReference type="GO" id="GO:0005737">
    <property type="term" value="C:cytoplasm"/>
    <property type="evidence" value="ECO:0007669"/>
    <property type="project" value="TreeGrafter"/>
</dbReference>
<dbReference type="InterPro" id="IPR036663">
    <property type="entry name" value="Fumarylacetoacetase_C_sf"/>
</dbReference>
<accession>A0A9X2P906</accession>
<sequence length="260" mass="27691">MLASLTTHDRAGLVEVRTHRARWYRFPEDRRPPDEEAGYRVQREVHDALAQAGIRRVGYKIASIAADGQRALGLSEPAYAGIYDLTHKPSLDEALSLPLVAPSVECEIAFITSAELRAGDDLSDEALCAAIGSAHLACEIVDNRYGQPLNVGIPTILTDDFFHSAFVLRAPRPGWQEVIGDDLAGLIEIDGEVVRGNTADALRPLEALRWLVGKLGSHGLTLGAGEIVLAGSLVKPTPIALPATSASIAVDGFGTLSLGD</sequence>
<dbReference type="Gene3D" id="3.90.850.10">
    <property type="entry name" value="Fumarylacetoacetase-like, C-terminal domain"/>
    <property type="match status" value="1"/>
</dbReference>
<protein>
    <recommendedName>
        <fullName evidence="3">Hydratase</fullName>
    </recommendedName>
</protein>
<name>A0A9X2P906_9HYPH</name>
<reference evidence="1" key="1">
    <citation type="submission" date="2022-08" db="EMBL/GenBank/DDBJ databases">
        <authorList>
            <person name="Li F."/>
        </authorList>
    </citation>
    <scope>NUCLEOTIDE SEQUENCE</scope>
    <source>
        <strain evidence="1">MQZ15Z-1</strain>
    </source>
</reference>
<dbReference type="RefSeq" id="WP_258731392.1">
    <property type="nucleotide sequence ID" value="NZ_JANTHZ010000001.1"/>
</dbReference>
<dbReference type="AlphaFoldDB" id="A0A9X2P906"/>
<organism evidence="1 2">
    <name type="scientific">Ancylobacter mangrovi</name>
    <dbReference type="NCBI Taxonomy" id="2972472"/>
    <lineage>
        <taxon>Bacteria</taxon>
        <taxon>Pseudomonadati</taxon>
        <taxon>Pseudomonadota</taxon>
        <taxon>Alphaproteobacteria</taxon>
        <taxon>Hyphomicrobiales</taxon>
        <taxon>Xanthobacteraceae</taxon>
        <taxon>Ancylobacter</taxon>
    </lineage>
</organism>
<proteinExistence type="predicted"/>
<evidence type="ECO:0008006" key="3">
    <source>
        <dbReference type="Google" id="ProtNLM"/>
    </source>
</evidence>
<gene>
    <name evidence="1" type="ORF">NVS89_04980</name>
</gene>
<evidence type="ECO:0000313" key="1">
    <source>
        <dbReference type="EMBL" id="MCS0494442.1"/>
    </source>
</evidence>
<comment type="caution">
    <text evidence="1">The sequence shown here is derived from an EMBL/GenBank/DDBJ whole genome shotgun (WGS) entry which is preliminary data.</text>
</comment>
<evidence type="ECO:0000313" key="2">
    <source>
        <dbReference type="Proteomes" id="UP001151088"/>
    </source>
</evidence>